<feature type="compositionally biased region" description="Basic and acidic residues" evidence="6">
    <location>
        <begin position="144"/>
        <end position="159"/>
    </location>
</feature>
<dbReference type="PANTHER" id="PTHR47171">
    <property type="entry name" value="FARA-RELATED"/>
    <property type="match status" value="1"/>
</dbReference>
<dbReference type="Proteomes" id="UP000248340">
    <property type="component" value="Unassembled WGS sequence"/>
</dbReference>
<dbReference type="GeneID" id="37133888"/>
<dbReference type="Pfam" id="PF04082">
    <property type="entry name" value="Fungal_trans"/>
    <property type="match status" value="1"/>
</dbReference>
<evidence type="ECO:0000256" key="4">
    <source>
        <dbReference type="ARBA" id="ARBA00023163"/>
    </source>
</evidence>
<feature type="region of interest" description="Disordered" evidence="6">
    <location>
        <begin position="43"/>
        <end position="65"/>
    </location>
</feature>
<keyword evidence="5" id="KW-0539">Nucleus</keyword>
<dbReference type="AlphaFoldDB" id="A0A319CLU8"/>
<dbReference type="EMBL" id="KZ821682">
    <property type="protein sequence ID" value="PYH84931.1"/>
    <property type="molecule type" value="Genomic_DNA"/>
</dbReference>
<keyword evidence="9" id="KW-1185">Reference proteome</keyword>
<evidence type="ECO:0000256" key="1">
    <source>
        <dbReference type="ARBA" id="ARBA00022833"/>
    </source>
</evidence>
<accession>A0A319CLU8</accession>
<dbReference type="InterPro" id="IPR052073">
    <property type="entry name" value="Amide_Lactam_Regulators"/>
</dbReference>
<gene>
    <name evidence="8" type="ORF">BO82DRAFT_276456</name>
</gene>
<evidence type="ECO:0000259" key="7">
    <source>
        <dbReference type="SMART" id="SM00906"/>
    </source>
</evidence>
<dbReference type="RefSeq" id="XP_025495131.1">
    <property type="nucleotide sequence ID" value="XM_025631147.1"/>
</dbReference>
<keyword evidence="2" id="KW-0805">Transcription regulation</keyword>
<dbReference type="SMART" id="SM00906">
    <property type="entry name" value="Fungal_trans"/>
    <property type="match status" value="1"/>
</dbReference>
<evidence type="ECO:0000313" key="9">
    <source>
        <dbReference type="Proteomes" id="UP000248340"/>
    </source>
</evidence>
<keyword evidence="1" id="KW-0862">Zinc</keyword>
<dbReference type="OrthoDB" id="10031947at2759"/>
<dbReference type="InterPro" id="IPR007219">
    <property type="entry name" value="XnlR_reg_dom"/>
</dbReference>
<protein>
    <submittedName>
        <fullName evidence="8">Fungal-specific transcription factor</fullName>
    </submittedName>
</protein>
<name>A0A319CLU8_9EURO</name>
<reference evidence="8 9" key="1">
    <citation type="submission" date="2016-12" db="EMBL/GenBank/DDBJ databases">
        <title>The genomes of Aspergillus section Nigri reveals drivers in fungal speciation.</title>
        <authorList>
            <consortium name="DOE Joint Genome Institute"/>
            <person name="Vesth T.C."/>
            <person name="Nybo J."/>
            <person name="Theobald S."/>
            <person name="Brandl J."/>
            <person name="Frisvad J.C."/>
            <person name="Nielsen K.F."/>
            <person name="Lyhne E.K."/>
            <person name="Kogle M.E."/>
            <person name="Kuo A."/>
            <person name="Riley R."/>
            <person name="Clum A."/>
            <person name="Nolan M."/>
            <person name="Lipzen A."/>
            <person name="Salamov A."/>
            <person name="Henrissat B."/>
            <person name="Wiebenga A."/>
            <person name="De Vries R.P."/>
            <person name="Grigoriev I.V."/>
            <person name="Mortensen U.H."/>
            <person name="Andersen M.R."/>
            <person name="Baker S.E."/>
        </authorList>
    </citation>
    <scope>NUCLEOTIDE SEQUENCE [LARGE SCALE GENOMIC DNA]</scope>
    <source>
        <strain evidence="8 9">CBS 121591</strain>
    </source>
</reference>
<keyword evidence="4" id="KW-0804">Transcription</keyword>
<dbReference type="GO" id="GO:0006351">
    <property type="term" value="P:DNA-templated transcription"/>
    <property type="evidence" value="ECO:0007669"/>
    <property type="project" value="InterPro"/>
</dbReference>
<dbReference type="GO" id="GO:0003677">
    <property type="term" value="F:DNA binding"/>
    <property type="evidence" value="ECO:0007669"/>
    <property type="project" value="UniProtKB-KW"/>
</dbReference>
<dbReference type="PANTHER" id="PTHR47171:SF6">
    <property type="entry name" value="SPECIFIC TRANSCRIPTION FACTOR, PUTATIVE (AFU_ORTHOLOGUE AFUA_2G06130)-RELATED"/>
    <property type="match status" value="1"/>
</dbReference>
<proteinExistence type="predicted"/>
<feature type="domain" description="Xylanolytic transcriptional activator regulatory" evidence="7">
    <location>
        <begin position="302"/>
        <end position="371"/>
    </location>
</feature>
<evidence type="ECO:0000256" key="3">
    <source>
        <dbReference type="ARBA" id="ARBA00023125"/>
    </source>
</evidence>
<organism evidence="8 9">
    <name type="scientific">Aspergillus uvarum CBS 121591</name>
    <dbReference type="NCBI Taxonomy" id="1448315"/>
    <lineage>
        <taxon>Eukaryota</taxon>
        <taxon>Fungi</taxon>
        <taxon>Dikarya</taxon>
        <taxon>Ascomycota</taxon>
        <taxon>Pezizomycotina</taxon>
        <taxon>Eurotiomycetes</taxon>
        <taxon>Eurotiomycetidae</taxon>
        <taxon>Eurotiales</taxon>
        <taxon>Aspergillaceae</taxon>
        <taxon>Aspergillus</taxon>
        <taxon>Aspergillus subgen. Circumdati</taxon>
    </lineage>
</organism>
<feature type="region of interest" description="Disordered" evidence="6">
    <location>
        <begin position="144"/>
        <end position="166"/>
    </location>
</feature>
<sequence length="659" mass="73362">MELVWLADTPQGRRRSRALRACAHCQRKKKRCRHLATEDVFNLQSNQRRGGTVPELPQREQQPQDNVAQSLLDTNSSTTVTTVTTARTTSITPSLHKSSRTERFVGDLNPEAVIREKLDFANGIQLRDRIGLWVSSPSVQTREEHISHSESTRAHDATSHHGPGLRSVASSLHQQSEFAFKACERLPESTRNHLLPIYFTKVNHILPLVDPDSLLSPHAGDSISVFLERAVCLVAAKDRAAEPYLRLCEEGQVMTSRQFCSEIYGELVVAMNVGLEADRITRIRIMALMSLHCEGYEGAESASMHLCQAIHQAQTVGLHLHRPGRKPEDSLSSLFWCLWTLDRMHACLGGRPVLMSERDIGIAKPRVDHFATESAFDIWFAISDLLSTVISFYRPASDHTVGWEAEFPTFESITGDRCSDLDFATLGFLELYYHSVCILSCRYRLSHPADLSKPSYVRQGLAAVRIHSIVATECSGSLPPLPIIPYALTLSMGVSYQQFRSSKLITHLDRAKAGLEACCVLLERISAYWSTAEAMARLGRKALHQMDVLNPKYQLHDHENEQSLDLPSVCTPRSSEETMPVLLPSSSNAGQGIHTDILLPMYTQAQPTPNALGVQNTISSDPECGQFADIDFLFGEFLDLSLPTNFLDPIFLSPEQPGA</sequence>
<evidence type="ECO:0000256" key="2">
    <source>
        <dbReference type="ARBA" id="ARBA00023015"/>
    </source>
</evidence>
<keyword evidence="3" id="KW-0238">DNA-binding</keyword>
<evidence type="ECO:0000256" key="6">
    <source>
        <dbReference type="SAM" id="MobiDB-lite"/>
    </source>
</evidence>
<dbReference type="STRING" id="1448315.A0A319CLU8"/>
<dbReference type="VEuPathDB" id="FungiDB:BO82DRAFT_276456"/>
<evidence type="ECO:0000313" key="8">
    <source>
        <dbReference type="EMBL" id="PYH84931.1"/>
    </source>
</evidence>
<dbReference type="GO" id="GO:0008270">
    <property type="term" value="F:zinc ion binding"/>
    <property type="evidence" value="ECO:0007669"/>
    <property type="project" value="InterPro"/>
</dbReference>
<dbReference type="CDD" id="cd12148">
    <property type="entry name" value="fungal_TF_MHR"/>
    <property type="match status" value="1"/>
</dbReference>
<evidence type="ECO:0000256" key="5">
    <source>
        <dbReference type="ARBA" id="ARBA00023242"/>
    </source>
</evidence>